<dbReference type="Proteomes" id="UP000554482">
    <property type="component" value="Unassembled WGS sequence"/>
</dbReference>
<name>A0A7J6W364_THATH</name>
<dbReference type="Gene3D" id="2.120.10.80">
    <property type="entry name" value="Kelch-type beta propeller"/>
    <property type="match status" value="1"/>
</dbReference>
<protein>
    <recommendedName>
        <fullName evidence="3">Kelch repeat protein</fullName>
    </recommendedName>
</protein>
<dbReference type="InterPro" id="IPR015915">
    <property type="entry name" value="Kelch-typ_b-propeller"/>
</dbReference>
<proteinExistence type="predicted"/>
<gene>
    <name evidence="1" type="ORF">FRX31_019185</name>
</gene>
<reference evidence="1 2" key="1">
    <citation type="submission" date="2020-06" db="EMBL/GenBank/DDBJ databases">
        <title>Transcriptomic and genomic resources for Thalictrum thalictroides and T. hernandezii: Facilitating candidate gene discovery in an emerging model plant lineage.</title>
        <authorList>
            <person name="Arias T."/>
            <person name="Riano-Pachon D.M."/>
            <person name="Di Stilio V.S."/>
        </authorList>
    </citation>
    <scope>NUCLEOTIDE SEQUENCE [LARGE SCALE GENOMIC DNA]</scope>
    <source>
        <strain evidence="2">cv. WT478/WT964</strain>
        <tissue evidence="1">Leaves</tissue>
    </source>
</reference>
<accession>A0A7J6W364</accession>
<organism evidence="1 2">
    <name type="scientific">Thalictrum thalictroides</name>
    <name type="common">Rue-anemone</name>
    <name type="synonym">Anemone thalictroides</name>
    <dbReference type="NCBI Taxonomy" id="46969"/>
    <lineage>
        <taxon>Eukaryota</taxon>
        <taxon>Viridiplantae</taxon>
        <taxon>Streptophyta</taxon>
        <taxon>Embryophyta</taxon>
        <taxon>Tracheophyta</taxon>
        <taxon>Spermatophyta</taxon>
        <taxon>Magnoliopsida</taxon>
        <taxon>Ranunculales</taxon>
        <taxon>Ranunculaceae</taxon>
        <taxon>Thalictroideae</taxon>
        <taxon>Thalictrum</taxon>
    </lineage>
</organism>
<evidence type="ECO:0008006" key="3">
    <source>
        <dbReference type="Google" id="ProtNLM"/>
    </source>
</evidence>
<comment type="caution">
    <text evidence="1">The sequence shown here is derived from an EMBL/GenBank/DDBJ whole genome shotgun (WGS) entry which is preliminary data.</text>
</comment>
<sequence>MPTKLQQRRCYANVVLNSKIFFIGGEFWDDNDLNLRYSPDNFSKEVIALDLATQTWEDDSTYPNLQSGRMCADAVVGDNRIFVFGTISSGLLQNQHFGEY</sequence>
<evidence type="ECO:0000313" key="2">
    <source>
        <dbReference type="Proteomes" id="UP000554482"/>
    </source>
</evidence>
<dbReference type="AlphaFoldDB" id="A0A7J6W364"/>
<dbReference type="OrthoDB" id="10251809at2759"/>
<dbReference type="SUPFAM" id="SSF117281">
    <property type="entry name" value="Kelch motif"/>
    <property type="match status" value="1"/>
</dbReference>
<keyword evidence="2" id="KW-1185">Reference proteome</keyword>
<evidence type="ECO:0000313" key="1">
    <source>
        <dbReference type="EMBL" id="KAF5191228.1"/>
    </source>
</evidence>
<dbReference type="EMBL" id="JABWDY010023039">
    <property type="protein sequence ID" value="KAF5191228.1"/>
    <property type="molecule type" value="Genomic_DNA"/>
</dbReference>